<name>A0A8K0SUX4_9HYPO</name>
<evidence type="ECO:0000256" key="4">
    <source>
        <dbReference type="ARBA" id="ARBA00022964"/>
    </source>
</evidence>
<dbReference type="GO" id="GO:0046872">
    <property type="term" value="F:metal ion binding"/>
    <property type="evidence" value="ECO:0007669"/>
    <property type="project" value="UniProtKB-KW"/>
</dbReference>
<dbReference type="InterPro" id="IPR003819">
    <property type="entry name" value="TauD/TfdA-like"/>
</dbReference>
<dbReference type="GO" id="GO:0005739">
    <property type="term" value="C:mitochondrion"/>
    <property type="evidence" value="ECO:0007669"/>
    <property type="project" value="TreeGrafter"/>
</dbReference>
<dbReference type="SUPFAM" id="SSF51197">
    <property type="entry name" value="Clavaminate synthase-like"/>
    <property type="match status" value="1"/>
</dbReference>
<dbReference type="GO" id="GO:0045329">
    <property type="term" value="P:carnitine biosynthetic process"/>
    <property type="evidence" value="ECO:0007669"/>
    <property type="project" value="TreeGrafter"/>
</dbReference>
<organism evidence="8 9">
    <name type="scientific">Stachybotrys elegans</name>
    <dbReference type="NCBI Taxonomy" id="80388"/>
    <lineage>
        <taxon>Eukaryota</taxon>
        <taxon>Fungi</taxon>
        <taxon>Dikarya</taxon>
        <taxon>Ascomycota</taxon>
        <taxon>Pezizomycotina</taxon>
        <taxon>Sordariomycetes</taxon>
        <taxon>Hypocreomycetidae</taxon>
        <taxon>Hypocreales</taxon>
        <taxon>Stachybotryaceae</taxon>
        <taxon>Stachybotrys</taxon>
    </lineage>
</organism>
<proteinExistence type="inferred from homology"/>
<dbReference type="GO" id="GO:0051213">
    <property type="term" value="F:dioxygenase activity"/>
    <property type="evidence" value="ECO:0007669"/>
    <property type="project" value="UniProtKB-KW"/>
</dbReference>
<evidence type="ECO:0000256" key="5">
    <source>
        <dbReference type="ARBA" id="ARBA00023002"/>
    </source>
</evidence>
<feature type="non-terminal residue" evidence="8">
    <location>
        <position position="285"/>
    </location>
</feature>
<feature type="non-terminal residue" evidence="8">
    <location>
        <position position="1"/>
    </location>
</feature>
<dbReference type="PANTHER" id="PTHR10696">
    <property type="entry name" value="GAMMA-BUTYROBETAINE HYDROXYLASE-RELATED"/>
    <property type="match status" value="1"/>
</dbReference>
<dbReference type="Proteomes" id="UP000813444">
    <property type="component" value="Unassembled WGS sequence"/>
</dbReference>
<comment type="cofactor">
    <cofactor evidence="1">
        <name>Fe(2+)</name>
        <dbReference type="ChEBI" id="CHEBI:29033"/>
    </cofactor>
</comment>
<evidence type="ECO:0000256" key="6">
    <source>
        <dbReference type="ARBA" id="ARBA00023004"/>
    </source>
</evidence>
<feature type="domain" description="TauD/TfdA-like" evidence="7">
    <location>
        <begin position="55"/>
        <end position="279"/>
    </location>
</feature>
<keyword evidence="3" id="KW-0479">Metal-binding</keyword>
<comment type="caution">
    <text evidence="8">The sequence shown here is derived from an EMBL/GenBank/DDBJ whole genome shotgun (WGS) entry which is preliminary data.</text>
</comment>
<evidence type="ECO:0000259" key="7">
    <source>
        <dbReference type="Pfam" id="PF02668"/>
    </source>
</evidence>
<sequence length="285" mass="32852">LKVRSQKEAPRLDEELRTHAMHWDAEVLQRNIQRISFKDFMALEGGNKTEKGLIQAVGDLCRLGIVIITDVPKEEASVNEITTRIAPIMETFYGLTFDVKVKPDAENVAYTNDYLAPHQDLLYLDSPPKIQLLHCMENECEGGESLFVDAHRIAESLLLRPKSLGPTSGFGFQTLEDKVTYEYSKNPHRHRQSRPILEVTANKTLKDVWWSPPFIARQSSLSSTWMKWARLVENLFSQEQSVYQYKLQPGECVLFDNRRVLHGRRAFVVDGRRWLRGAYISLDDF</sequence>
<dbReference type="Pfam" id="PF02668">
    <property type="entry name" value="TauD"/>
    <property type="match status" value="1"/>
</dbReference>
<reference evidence="8" key="1">
    <citation type="journal article" date="2021" name="Nat. Commun.">
        <title>Genetic determinants of endophytism in the Arabidopsis root mycobiome.</title>
        <authorList>
            <person name="Mesny F."/>
            <person name="Miyauchi S."/>
            <person name="Thiergart T."/>
            <person name="Pickel B."/>
            <person name="Atanasova L."/>
            <person name="Karlsson M."/>
            <person name="Huettel B."/>
            <person name="Barry K.W."/>
            <person name="Haridas S."/>
            <person name="Chen C."/>
            <person name="Bauer D."/>
            <person name="Andreopoulos W."/>
            <person name="Pangilinan J."/>
            <person name="LaButti K."/>
            <person name="Riley R."/>
            <person name="Lipzen A."/>
            <person name="Clum A."/>
            <person name="Drula E."/>
            <person name="Henrissat B."/>
            <person name="Kohler A."/>
            <person name="Grigoriev I.V."/>
            <person name="Martin F.M."/>
            <person name="Hacquard S."/>
        </authorList>
    </citation>
    <scope>NUCLEOTIDE SEQUENCE</scope>
    <source>
        <strain evidence="8">MPI-CAGE-CH-0235</strain>
    </source>
</reference>
<dbReference type="AlphaFoldDB" id="A0A8K0SUX4"/>
<dbReference type="OrthoDB" id="406634at2759"/>
<keyword evidence="4" id="KW-0223">Dioxygenase</keyword>
<evidence type="ECO:0000256" key="3">
    <source>
        <dbReference type="ARBA" id="ARBA00022723"/>
    </source>
</evidence>
<accession>A0A8K0SUX4</accession>
<comment type="similarity">
    <text evidence="2">Belongs to the gamma-BBH/TMLD family.</text>
</comment>
<keyword evidence="9" id="KW-1185">Reference proteome</keyword>
<evidence type="ECO:0000256" key="1">
    <source>
        <dbReference type="ARBA" id="ARBA00001954"/>
    </source>
</evidence>
<evidence type="ECO:0000313" key="9">
    <source>
        <dbReference type="Proteomes" id="UP000813444"/>
    </source>
</evidence>
<evidence type="ECO:0000313" key="8">
    <source>
        <dbReference type="EMBL" id="KAH7318273.1"/>
    </source>
</evidence>
<dbReference type="PANTHER" id="PTHR10696:SF25">
    <property type="entry name" value="OXIDOREDUCTASE AIM17-RELATED"/>
    <property type="match status" value="1"/>
</dbReference>
<dbReference type="InterPro" id="IPR042098">
    <property type="entry name" value="TauD-like_sf"/>
</dbReference>
<gene>
    <name evidence="8" type="ORF">B0I35DRAFT_324694</name>
</gene>
<dbReference type="EMBL" id="JAGPNK010000007">
    <property type="protein sequence ID" value="KAH7318273.1"/>
    <property type="molecule type" value="Genomic_DNA"/>
</dbReference>
<evidence type="ECO:0000256" key="2">
    <source>
        <dbReference type="ARBA" id="ARBA00008654"/>
    </source>
</evidence>
<keyword evidence="5" id="KW-0560">Oxidoreductase</keyword>
<dbReference type="Gene3D" id="3.60.130.10">
    <property type="entry name" value="Clavaminate synthase-like"/>
    <property type="match status" value="1"/>
</dbReference>
<dbReference type="InterPro" id="IPR050411">
    <property type="entry name" value="AlphaKG_dependent_hydroxylases"/>
</dbReference>
<protein>
    <recommendedName>
        <fullName evidence="7">TauD/TfdA-like domain-containing protein</fullName>
    </recommendedName>
</protein>
<keyword evidence="6" id="KW-0408">Iron</keyword>